<gene>
    <name evidence="9" type="ORF">HAZT_HAZT000632</name>
</gene>
<dbReference type="AlphaFoldDB" id="A0A6A0H997"/>
<reference evidence="9" key="3">
    <citation type="submission" date="2019-06" db="EMBL/GenBank/DDBJ databases">
        <authorList>
            <person name="Poynton C."/>
            <person name="Hasenbein S."/>
            <person name="Benoit J.B."/>
            <person name="Sepulveda M.S."/>
            <person name="Poelchau M.F."/>
            <person name="Murali S.C."/>
            <person name="Chen S."/>
            <person name="Glastad K.M."/>
            <person name="Werren J.H."/>
            <person name="Vineis J.H."/>
            <person name="Bowen J.L."/>
            <person name="Friedrich M."/>
            <person name="Jones J."/>
            <person name="Robertson H.M."/>
            <person name="Feyereisen R."/>
            <person name="Mechler-Hickson A."/>
            <person name="Mathers N."/>
            <person name="Lee C.E."/>
            <person name="Colbourne J.K."/>
            <person name="Biales A."/>
            <person name="Johnston J.S."/>
            <person name="Wellborn G.A."/>
            <person name="Rosendale A.J."/>
            <person name="Cridge A.G."/>
            <person name="Munoz-Torres M.C."/>
            <person name="Bain P.A."/>
            <person name="Manny A.R."/>
            <person name="Major K.M."/>
            <person name="Lambert F.N."/>
            <person name="Vulpe C.D."/>
            <person name="Tuck P."/>
            <person name="Blalock B.J."/>
            <person name="Lin Y.-Y."/>
            <person name="Smith M.E."/>
            <person name="Ochoa-Acuna H."/>
            <person name="Chen M.-J.M."/>
            <person name="Childers C.P."/>
            <person name="Qu J."/>
            <person name="Dugan S."/>
            <person name="Lee S.L."/>
            <person name="Chao H."/>
            <person name="Dinh H."/>
            <person name="Han Y."/>
            <person name="Doddapaneni H."/>
            <person name="Worley K.C."/>
            <person name="Muzny D.M."/>
            <person name="Gibbs R.A."/>
            <person name="Richards S."/>
        </authorList>
    </citation>
    <scope>NUCLEOTIDE SEQUENCE</scope>
    <source>
        <strain evidence="9">HAZT.00-mixed</strain>
        <tissue evidence="9">Whole organism</tissue>
    </source>
</reference>
<keyword evidence="4" id="KW-0949">S-adenosyl-L-methionine</keyword>
<evidence type="ECO:0000256" key="4">
    <source>
        <dbReference type="ARBA" id="ARBA00022691"/>
    </source>
</evidence>
<dbReference type="Gene3D" id="2.170.270.10">
    <property type="entry name" value="SET domain"/>
    <property type="match status" value="1"/>
</dbReference>
<dbReference type="PROSITE" id="PS50280">
    <property type="entry name" value="SET"/>
    <property type="match status" value="1"/>
</dbReference>
<dbReference type="SUPFAM" id="SSF82199">
    <property type="entry name" value="SET domain"/>
    <property type="match status" value="1"/>
</dbReference>
<dbReference type="PANTHER" id="PTHR46024:SF1">
    <property type="entry name" value="HISTONE-LYSINE N-METHYLTRANSFERASE EGGLESS"/>
    <property type="match status" value="1"/>
</dbReference>
<protein>
    <recommendedName>
        <fullName evidence="10">SET domain-containing protein</fullName>
    </recommendedName>
</protein>
<dbReference type="GO" id="GO:0032259">
    <property type="term" value="P:methylation"/>
    <property type="evidence" value="ECO:0007669"/>
    <property type="project" value="UniProtKB-KW"/>
</dbReference>
<evidence type="ECO:0000313" key="9">
    <source>
        <dbReference type="EMBL" id="KAA0202059.1"/>
    </source>
</evidence>
<keyword evidence="5" id="KW-0539">Nucleus</keyword>
<dbReference type="Pfam" id="PF00856">
    <property type="entry name" value="SET"/>
    <property type="match status" value="1"/>
</dbReference>
<dbReference type="GO" id="GO:0010629">
    <property type="term" value="P:negative regulation of gene expression"/>
    <property type="evidence" value="ECO:0007669"/>
    <property type="project" value="TreeGrafter"/>
</dbReference>
<feature type="domain" description="Post-SET" evidence="8">
    <location>
        <begin position="195"/>
        <end position="211"/>
    </location>
</feature>
<evidence type="ECO:0000259" key="8">
    <source>
        <dbReference type="PROSITE" id="PS50868"/>
    </source>
</evidence>
<evidence type="ECO:0000256" key="6">
    <source>
        <dbReference type="SAM" id="MobiDB-lite"/>
    </source>
</evidence>
<feature type="compositionally biased region" description="Polar residues" evidence="6">
    <location>
        <begin position="59"/>
        <end position="68"/>
    </location>
</feature>
<dbReference type="InterPro" id="IPR046341">
    <property type="entry name" value="SET_dom_sf"/>
</dbReference>
<organism evidence="9">
    <name type="scientific">Hyalella azteca</name>
    <name type="common">Amphipod</name>
    <dbReference type="NCBI Taxonomy" id="294128"/>
    <lineage>
        <taxon>Eukaryota</taxon>
        <taxon>Metazoa</taxon>
        <taxon>Ecdysozoa</taxon>
        <taxon>Arthropoda</taxon>
        <taxon>Crustacea</taxon>
        <taxon>Multicrustacea</taxon>
        <taxon>Malacostraca</taxon>
        <taxon>Eumalacostraca</taxon>
        <taxon>Peracarida</taxon>
        <taxon>Amphipoda</taxon>
        <taxon>Senticaudata</taxon>
        <taxon>Talitrida</taxon>
        <taxon>Talitroidea</taxon>
        <taxon>Hyalellidae</taxon>
        <taxon>Hyalella</taxon>
    </lineage>
</organism>
<dbReference type="PROSITE" id="PS50868">
    <property type="entry name" value="POST_SET"/>
    <property type="match status" value="1"/>
</dbReference>
<keyword evidence="3" id="KW-0808">Transferase</keyword>
<evidence type="ECO:0008006" key="10">
    <source>
        <dbReference type="Google" id="ProtNLM"/>
    </source>
</evidence>
<evidence type="ECO:0000256" key="2">
    <source>
        <dbReference type="ARBA" id="ARBA00022603"/>
    </source>
</evidence>
<reference evidence="9" key="1">
    <citation type="submission" date="2014-08" db="EMBL/GenBank/DDBJ databases">
        <authorList>
            <person name="Murali S."/>
            <person name="Richards S."/>
            <person name="Bandaranaike D."/>
            <person name="Bellair M."/>
            <person name="Blankenburg K."/>
            <person name="Chao H."/>
            <person name="Dinh H."/>
            <person name="Doddapaneni H."/>
            <person name="Dugan-Rocha S."/>
            <person name="Elkadiri S."/>
            <person name="Gnanaolivu R."/>
            <person name="Hughes D."/>
            <person name="Lee S."/>
            <person name="Li M."/>
            <person name="Ming W."/>
            <person name="Munidasa M."/>
            <person name="Muniz J."/>
            <person name="Nguyen L."/>
            <person name="Osuji N."/>
            <person name="Pu L.-L."/>
            <person name="Puazo M."/>
            <person name="Skinner E."/>
            <person name="Qu C."/>
            <person name="Quiroz J."/>
            <person name="Raj R."/>
            <person name="Weissenberger G."/>
            <person name="Xin Y."/>
            <person name="Zou X."/>
            <person name="Han Y."/>
            <person name="Worley K."/>
            <person name="Muzny D."/>
            <person name="Gibbs R."/>
        </authorList>
    </citation>
    <scope>NUCLEOTIDE SEQUENCE</scope>
    <source>
        <strain evidence="9">HAZT.00-mixed</strain>
        <tissue evidence="9">Whole organism</tissue>
    </source>
</reference>
<evidence type="ECO:0000256" key="1">
    <source>
        <dbReference type="ARBA" id="ARBA00004123"/>
    </source>
</evidence>
<feature type="compositionally biased region" description="Basic and acidic residues" evidence="6">
    <location>
        <begin position="84"/>
        <end position="93"/>
    </location>
</feature>
<dbReference type="GO" id="GO:0070828">
    <property type="term" value="P:heterochromatin organization"/>
    <property type="evidence" value="ECO:0007669"/>
    <property type="project" value="TreeGrafter"/>
</dbReference>
<dbReference type="EMBL" id="JQDR03004363">
    <property type="protein sequence ID" value="KAA0202059.1"/>
    <property type="molecule type" value="Genomic_DNA"/>
</dbReference>
<evidence type="ECO:0000256" key="3">
    <source>
        <dbReference type="ARBA" id="ARBA00022679"/>
    </source>
</evidence>
<feature type="compositionally biased region" description="Basic and acidic residues" evidence="6">
    <location>
        <begin position="41"/>
        <end position="54"/>
    </location>
</feature>
<evidence type="ECO:0000256" key="5">
    <source>
        <dbReference type="ARBA" id="ARBA00023242"/>
    </source>
</evidence>
<evidence type="ECO:0000259" key="7">
    <source>
        <dbReference type="PROSITE" id="PS50280"/>
    </source>
</evidence>
<dbReference type="InterPro" id="IPR051516">
    <property type="entry name" value="SETDB_methyltransferase"/>
</dbReference>
<feature type="region of interest" description="Disordered" evidence="6">
    <location>
        <begin position="1"/>
        <end position="118"/>
    </location>
</feature>
<feature type="compositionally biased region" description="Acidic residues" evidence="6">
    <location>
        <begin position="30"/>
        <end position="40"/>
    </location>
</feature>
<reference evidence="9" key="2">
    <citation type="journal article" date="2018" name="Environ. Sci. Technol.">
        <title>The Toxicogenome of Hyalella azteca: A Model for Sediment Ecotoxicology and Evolutionary Toxicology.</title>
        <authorList>
            <person name="Poynton H.C."/>
            <person name="Hasenbein S."/>
            <person name="Benoit J.B."/>
            <person name="Sepulveda M.S."/>
            <person name="Poelchau M.F."/>
            <person name="Hughes D.S.T."/>
            <person name="Murali S.C."/>
            <person name="Chen S."/>
            <person name="Glastad K.M."/>
            <person name="Goodisman M.A.D."/>
            <person name="Werren J.H."/>
            <person name="Vineis J.H."/>
            <person name="Bowen J.L."/>
            <person name="Friedrich M."/>
            <person name="Jones J."/>
            <person name="Robertson H.M."/>
            <person name="Feyereisen R."/>
            <person name="Mechler-Hickson A."/>
            <person name="Mathers N."/>
            <person name="Lee C.E."/>
            <person name="Colbourne J.K."/>
            <person name="Biales A."/>
            <person name="Johnston J.S."/>
            <person name="Wellborn G.A."/>
            <person name="Rosendale A.J."/>
            <person name="Cridge A.G."/>
            <person name="Munoz-Torres M.C."/>
            <person name="Bain P.A."/>
            <person name="Manny A.R."/>
            <person name="Major K.M."/>
            <person name="Lambert F.N."/>
            <person name="Vulpe C.D."/>
            <person name="Tuck P."/>
            <person name="Blalock B.J."/>
            <person name="Lin Y.Y."/>
            <person name="Smith M.E."/>
            <person name="Ochoa-Acuna H."/>
            <person name="Chen M.M."/>
            <person name="Childers C.P."/>
            <person name="Qu J."/>
            <person name="Dugan S."/>
            <person name="Lee S.L."/>
            <person name="Chao H."/>
            <person name="Dinh H."/>
            <person name="Han Y."/>
            <person name="Doddapaneni H."/>
            <person name="Worley K.C."/>
            <person name="Muzny D.M."/>
            <person name="Gibbs R.A."/>
            <person name="Richards S."/>
        </authorList>
    </citation>
    <scope>NUCLEOTIDE SEQUENCE</scope>
    <source>
        <strain evidence="9">HAZT.00-mixed</strain>
        <tissue evidence="9">Whole organism</tissue>
    </source>
</reference>
<dbReference type="PANTHER" id="PTHR46024">
    <property type="entry name" value="HISTONE-LYSINE N-METHYLTRANSFERASE EGGLESS"/>
    <property type="match status" value="1"/>
</dbReference>
<comment type="caution">
    <text evidence="9">The sequence shown here is derived from an EMBL/GenBank/DDBJ whole genome shotgun (WGS) entry which is preliminary data.</text>
</comment>
<sequence>MEDMKEGYEDEVDHDEDDFPDRQKKKKSSDEDDSEPEGSDGELRYQRNDKHDDNFVPSCPTQRSNNVTERLPSSRLLAISARKKNTDSGADGRQRRRQNFSAVIPDNLPTSPTKQSHRQYYGEDEQVYVIDAKRAGNIGRFLNHSCQPNVFVQNVFVDSQDLRFPYMSFFATCSIRAGCELTWDYNYEVGCVQGKVKYCYCGAKKCRGRLL</sequence>
<comment type="subcellular location">
    <subcellularLocation>
        <location evidence="1">Nucleus</location>
    </subcellularLocation>
</comment>
<feature type="compositionally biased region" description="Acidic residues" evidence="6">
    <location>
        <begin position="8"/>
        <end position="19"/>
    </location>
</feature>
<name>A0A6A0H997_HYAAZ</name>
<dbReference type="GO" id="GO:0005634">
    <property type="term" value="C:nucleus"/>
    <property type="evidence" value="ECO:0007669"/>
    <property type="project" value="UniProtKB-SubCell"/>
</dbReference>
<feature type="domain" description="SET" evidence="7">
    <location>
        <begin position="1"/>
        <end position="186"/>
    </location>
</feature>
<proteinExistence type="predicted"/>
<dbReference type="InterPro" id="IPR001214">
    <property type="entry name" value="SET_dom"/>
</dbReference>
<accession>A0A6A0H997</accession>
<dbReference type="GO" id="GO:0046974">
    <property type="term" value="F:histone H3K9 methyltransferase activity"/>
    <property type="evidence" value="ECO:0007669"/>
    <property type="project" value="TreeGrafter"/>
</dbReference>
<dbReference type="SMART" id="SM00317">
    <property type="entry name" value="SET"/>
    <property type="match status" value="1"/>
</dbReference>
<dbReference type="InterPro" id="IPR003616">
    <property type="entry name" value="Post-SET_dom"/>
</dbReference>
<dbReference type="Proteomes" id="UP000711488">
    <property type="component" value="Unassembled WGS sequence"/>
</dbReference>
<keyword evidence="2" id="KW-0489">Methyltransferase</keyword>